<name>A0ACA9MB95_9GLOM</name>
<dbReference type="EMBL" id="CAJVPM010011036">
    <property type="protein sequence ID" value="CAG8578061.1"/>
    <property type="molecule type" value="Genomic_DNA"/>
</dbReference>
<reference evidence="1" key="1">
    <citation type="submission" date="2021-06" db="EMBL/GenBank/DDBJ databases">
        <authorList>
            <person name="Kallberg Y."/>
            <person name="Tangrot J."/>
            <person name="Rosling A."/>
        </authorList>
    </citation>
    <scope>NUCLEOTIDE SEQUENCE</scope>
    <source>
        <strain evidence="1">AU212A</strain>
    </source>
</reference>
<gene>
    <name evidence="1" type="ORF">SCALOS_LOCUS6096</name>
</gene>
<accession>A0ACA9MB95</accession>
<dbReference type="Proteomes" id="UP000789860">
    <property type="component" value="Unassembled WGS sequence"/>
</dbReference>
<organism evidence="1 2">
    <name type="scientific">Scutellospora calospora</name>
    <dbReference type="NCBI Taxonomy" id="85575"/>
    <lineage>
        <taxon>Eukaryota</taxon>
        <taxon>Fungi</taxon>
        <taxon>Fungi incertae sedis</taxon>
        <taxon>Mucoromycota</taxon>
        <taxon>Glomeromycotina</taxon>
        <taxon>Glomeromycetes</taxon>
        <taxon>Diversisporales</taxon>
        <taxon>Gigasporaceae</taxon>
        <taxon>Scutellospora</taxon>
    </lineage>
</organism>
<evidence type="ECO:0000313" key="2">
    <source>
        <dbReference type="Proteomes" id="UP000789860"/>
    </source>
</evidence>
<keyword evidence="2" id="KW-1185">Reference proteome</keyword>
<proteinExistence type="predicted"/>
<evidence type="ECO:0000313" key="1">
    <source>
        <dbReference type="EMBL" id="CAG8578061.1"/>
    </source>
</evidence>
<protein>
    <submittedName>
        <fullName evidence="1">5101_t:CDS:1</fullName>
    </submittedName>
</protein>
<sequence length="138" mass="16229">MEYNICSNDSNLNKIIIDTLKNLDNTFFVECLDSESDEEPNILLDIESISNNNDEIPISILNEFSFVDILDNYIEDKIYDELKLKVQQFFEKNECSYYSKLSCFRQIGYEKFLARQVEFESLDKNIHDIVIKGQLIAF</sequence>
<comment type="caution">
    <text evidence="1">The sequence shown here is derived from an EMBL/GenBank/DDBJ whole genome shotgun (WGS) entry which is preliminary data.</text>
</comment>